<reference evidence="3" key="1">
    <citation type="journal article" date="2012" name="G3 (Bethesda)">
        <title>Pichia sorbitophila, an interspecies yeast hybrid reveals early steps of genome resolution following polyploidization.</title>
        <authorList>
            <person name="Leh Louis V."/>
            <person name="Despons L."/>
            <person name="Friedrich A."/>
            <person name="Martin T."/>
            <person name="Durrens P."/>
            <person name="Casaregola S."/>
            <person name="Neuveglise C."/>
            <person name="Fairhead C."/>
            <person name="Marck C."/>
            <person name="Cruz J.A."/>
            <person name="Straub M.L."/>
            <person name="Kugler V."/>
            <person name="Sacerdot C."/>
            <person name="Uzunov Z."/>
            <person name="Thierry A."/>
            <person name="Weiss S."/>
            <person name="Bleykasten C."/>
            <person name="De Montigny J."/>
            <person name="Jacques N."/>
            <person name="Jung P."/>
            <person name="Lemaire M."/>
            <person name="Mallet S."/>
            <person name="Morel G."/>
            <person name="Richard G.F."/>
            <person name="Sarkar A."/>
            <person name="Savel G."/>
            <person name="Schacherer J."/>
            <person name="Seret M.L."/>
            <person name="Talla E."/>
            <person name="Samson G."/>
            <person name="Jubin C."/>
            <person name="Poulain J."/>
            <person name="Vacherie B."/>
            <person name="Barbe V."/>
            <person name="Pelletier E."/>
            <person name="Sherman D.J."/>
            <person name="Westhof E."/>
            <person name="Weissenbach J."/>
            <person name="Baret P.V."/>
            <person name="Wincker P."/>
            <person name="Gaillardin C."/>
            <person name="Dujon B."/>
            <person name="Souciet J.L."/>
        </authorList>
    </citation>
    <scope>NUCLEOTIDE SEQUENCE [LARGE SCALE GENOMIC DNA]</scope>
    <source>
        <strain evidence="3">CBS 270.75 / DBVPG 7215 / KCTC 17166 / NRRL Y-17582</strain>
    </source>
</reference>
<name>G8JVE9_ERECY</name>
<dbReference type="OMA" id="PEKQMRT"/>
<dbReference type="EMBL" id="CP002502">
    <property type="protein sequence ID" value="AET40628.1"/>
    <property type="molecule type" value="Genomic_DNA"/>
</dbReference>
<proteinExistence type="predicted"/>
<dbReference type="OrthoDB" id="4036116at2759"/>
<feature type="compositionally biased region" description="Polar residues" evidence="1">
    <location>
        <begin position="118"/>
        <end position="136"/>
    </location>
</feature>
<dbReference type="GeneID" id="11472271"/>
<feature type="region of interest" description="Disordered" evidence="1">
    <location>
        <begin position="118"/>
        <end position="192"/>
    </location>
</feature>
<dbReference type="FunCoup" id="G8JVE9">
    <property type="interactions" value="123"/>
</dbReference>
<evidence type="ECO:0000313" key="2">
    <source>
        <dbReference type="EMBL" id="AET40628.1"/>
    </source>
</evidence>
<dbReference type="HOGENOM" id="CLU_055872_1_0_1"/>
<dbReference type="RefSeq" id="XP_003647445.1">
    <property type="nucleotide sequence ID" value="XM_003647397.1"/>
</dbReference>
<dbReference type="STRING" id="931890.G8JVE9"/>
<protein>
    <submittedName>
        <fullName evidence="2">Uncharacterized protein</fullName>
    </submittedName>
</protein>
<evidence type="ECO:0000313" key="3">
    <source>
        <dbReference type="Proteomes" id="UP000006790"/>
    </source>
</evidence>
<keyword evidence="3" id="KW-1185">Reference proteome</keyword>
<dbReference type="Proteomes" id="UP000006790">
    <property type="component" value="Chromosome 6"/>
</dbReference>
<dbReference type="eggNOG" id="ENOG502S1B3">
    <property type="taxonomic scope" value="Eukaryota"/>
</dbReference>
<dbReference type="KEGG" id="erc:Ecym_6246"/>
<dbReference type="InParanoid" id="G8JVE9"/>
<accession>G8JVE9</accession>
<organism evidence="2 3">
    <name type="scientific">Eremothecium cymbalariae (strain CBS 270.75 / DBVPG 7215 / KCTC 17166 / NRRL Y-17582)</name>
    <name type="common">Yeast</name>
    <dbReference type="NCBI Taxonomy" id="931890"/>
    <lineage>
        <taxon>Eukaryota</taxon>
        <taxon>Fungi</taxon>
        <taxon>Dikarya</taxon>
        <taxon>Ascomycota</taxon>
        <taxon>Saccharomycotina</taxon>
        <taxon>Saccharomycetes</taxon>
        <taxon>Saccharomycetales</taxon>
        <taxon>Saccharomycetaceae</taxon>
        <taxon>Eremothecium</taxon>
    </lineage>
</organism>
<gene>
    <name evidence="2" type="ordered locus">Ecym_6246</name>
</gene>
<sequence length="319" mass="36176">MKTIRSEANAALNEVCAGIYNNNSSLVAGGEKTENLNEERAYNIKGYNGAGRIKQRRLELLKRAVEVAEMVEPMEFESYRDYFIIKTFKRGRSESGRVNVSILKRLKCGVYYERINTKLPNGNENRVGNSFGNMHDSSTDDSEYKPPITRRSSRRQSEETRKPLSPALSATDETGADDEHSSPGAQIPTNPIRAEISVESIIPNNNSDTNVRRSMRLTSKEKDRLEKEFSQQPKDRNALDAAVVTGLYEVIIPKFKNPVRRSDWVLPTRQRYIPDKHQPVKHVPEQVKINELVKNNRIKTILSRFEGGLAGVRTLKTSL</sequence>
<evidence type="ECO:0000256" key="1">
    <source>
        <dbReference type="SAM" id="MobiDB-lite"/>
    </source>
</evidence>
<dbReference type="AlphaFoldDB" id="G8JVE9"/>